<dbReference type="InterPro" id="IPR009241">
    <property type="entry name" value="HigB-like"/>
</dbReference>
<organism evidence="1 2">
    <name type="scientific">Candidatus Proximibacter danicus</name>
    <dbReference type="NCBI Taxonomy" id="2954365"/>
    <lineage>
        <taxon>Bacteria</taxon>
        <taxon>Pseudomonadati</taxon>
        <taxon>Pseudomonadota</taxon>
        <taxon>Betaproteobacteria</taxon>
        <taxon>Candidatus Proximibacter</taxon>
    </lineage>
</organism>
<sequence length="99" mass="11330">MTYTVKRLNEFSDWLNGLKDGLTRQRLIKRLRKAQLGNLGDVEPVGEGVFEMREHFGPGWRMYYIQRGEMLVVMLGGGDKSTQQADIRRAVALAKCLED</sequence>
<reference evidence="1" key="1">
    <citation type="submission" date="2020-10" db="EMBL/GenBank/DDBJ databases">
        <title>Connecting structure to function with the recovery of over 1000 high-quality activated sludge metagenome-assembled genomes encoding full-length rRNA genes using long-read sequencing.</title>
        <authorList>
            <person name="Singleton C.M."/>
            <person name="Petriglieri F."/>
            <person name="Kristensen J.M."/>
            <person name="Kirkegaard R.H."/>
            <person name="Michaelsen T.Y."/>
            <person name="Andersen M.H."/>
            <person name="Karst S.M."/>
            <person name="Dueholm M.S."/>
            <person name="Nielsen P.H."/>
            <person name="Albertsen M."/>
        </authorList>
    </citation>
    <scope>NUCLEOTIDE SEQUENCE</scope>
    <source>
        <strain evidence="1">Hirt_18-Q3-R61-65_BATAC.395</strain>
    </source>
</reference>
<dbReference type="Proteomes" id="UP000886689">
    <property type="component" value="Unassembled WGS sequence"/>
</dbReference>
<gene>
    <name evidence="1" type="ORF">IPL58_13930</name>
</gene>
<comment type="caution">
    <text evidence="1">The sequence shown here is derived from an EMBL/GenBank/DDBJ whole genome shotgun (WGS) entry which is preliminary data.</text>
</comment>
<dbReference type="NCBIfam" id="TIGR02683">
    <property type="entry name" value="upstrm_HI1419"/>
    <property type="match status" value="1"/>
</dbReference>
<dbReference type="InterPro" id="IPR014056">
    <property type="entry name" value="TypeIITA-like_toxin_pred"/>
</dbReference>
<evidence type="ECO:0000313" key="1">
    <source>
        <dbReference type="EMBL" id="MBK8525051.1"/>
    </source>
</evidence>
<evidence type="ECO:0000313" key="2">
    <source>
        <dbReference type="Proteomes" id="UP000886689"/>
    </source>
</evidence>
<name>A0A9D7K673_9PROT</name>
<dbReference type="Pfam" id="PF05973">
    <property type="entry name" value="Gp49"/>
    <property type="match status" value="1"/>
</dbReference>
<accession>A0A9D7K673</accession>
<dbReference type="EMBL" id="JADJUC010000022">
    <property type="protein sequence ID" value="MBK8525051.1"/>
    <property type="molecule type" value="Genomic_DNA"/>
</dbReference>
<dbReference type="AlphaFoldDB" id="A0A9D7K673"/>
<proteinExistence type="predicted"/>
<dbReference type="PANTHER" id="PTHR41791:SF1">
    <property type="entry name" value="SSL7039 PROTEIN"/>
    <property type="match status" value="1"/>
</dbReference>
<protein>
    <submittedName>
        <fullName evidence="1">Type II toxin-antitoxin system RelE/ParE family toxin</fullName>
    </submittedName>
</protein>
<dbReference type="PANTHER" id="PTHR41791">
    <property type="entry name" value="SSL7039 PROTEIN"/>
    <property type="match status" value="1"/>
</dbReference>
<dbReference type="PIRSF" id="PIRSF028744">
    <property type="entry name" value="Addict_mod_HI1419"/>
    <property type="match status" value="1"/>
</dbReference>